<feature type="domain" description="Amidohydrolase 3" evidence="1">
    <location>
        <begin position="72"/>
        <end position="552"/>
    </location>
</feature>
<evidence type="ECO:0000259" key="1">
    <source>
        <dbReference type="Pfam" id="PF07969"/>
    </source>
</evidence>
<dbReference type="InterPro" id="IPR011059">
    <property type="entry name" value="Metal-dep_hydrolase_composite"/>
</dbReference>
<reference evidence="2 3" key="1">
    <citation type="submission" date="2021-03" db="EMBL/GenBank/DDBJ databases">
        <title>Sequencing the genomes of 1000 actinobacteria strains.</title>
        <authorList>
            <person name="Klenk H.-P."/>
        </authorList>
    </citation>
    <scope>NUCLEOTIDE SEQUENCE [LARGE SCALE GENOMIC DNA]</scope>
    <source>
        <strain evidence="2 3">DSM 45510</strain>
    </source>
</reference>
<dbReference type="Gene3D" id="2.30.40.10">
    <property type="entry name" value="Urease, subunit C, domain 1"/>
    <property type="match status" value="1"/>
</dbReference>
<keyword evidence="3" id="KW-1185">Reference proteome</keyword>
<evidence type="ECO:0000313" key="2">
    <source>
        <dbReference type="EMBL" id="MBP2186696.1"/>
    </source>
</evidence>
<name>A0ABS4Q4U4_9PSEU</name>
<comment type="caution">
    <text evidence="2">The sequence shown here is derived from an EMBL/GenBank/DDBJ whole genome shotgun (WGS) entry which is preliminary data.</text>
</comment>
<proteinExistence type="predicted"/>
<dbReference type="SUPFAM" id="SSF51338">
    <property type="entry name" value="Composite domain of metallo-dependent hydrolases"/>
    <property type="match status" value="1"/>
</dbReference>
<dbReference type="EMBL" id="JAGGMS010000001">
    <property type="protein sequence ID" value="MBP2186696.1"/>
    <property type="molecule type" value="Genomic_DNA"/>
</dbReference>
<accession>A0ABS4Q4U4</accession>
<gene>
    <name evidence="2" type="ORF">JOM49_008222</name>
</gene>
<dbReference type="InterPro" id="IPR033932">
    <property type="entry name" value="YtcJ-like"/>
</dbReference>
<dbReference type="SUPFAM" id="SSF51556">
    <property type="entry name" value="Metallo-dependent hydrolases"/>
    <property type="match status" value="1"/>
</dbReference>
<dbReference type="PANTHER" id="PTHR22642">
    <property type="entry name" value="IMIDAZOLONEPROPIONASE"/>
    <property type="match status" value="1"/>
</dbReference>
<dbReference type="InterPro" id="IPR013108">
    <property type="entry name" value="Amidohydro_3"/>
</dbReference>
<organism evidence="2 3">
    <name type="scientific">Amycolatopsis magusensis</name>
    <dbReference type="NCBI Taxonomy" id="882444"/>
    <lineage>
        <taxon>Bacteria</taxon>
        <taxon>Bacillati</taxon>
        <taxon>Actinomycetota</taxon>
        <taxon>Actinomycetes</taxon>
        <taxon>Pseudonocardiales</taxon>
        <taxon>Pseudonocardiaceae</taxon>
        <taxon>Amycolatopsis</taxon>
    </lineage>
</organism>
<dbReference type="Gene3D" id="3.20.20.140">
    <property type="entry name" value="Metal-dependent hydrolases"/>
    <property type="match status" value="1"/>
</dbReference>
<dbReference type="PANTHER" id="PTHR22642:SF2">
    <property type="entry name" value="PROTEIN LONG AFTER FAR-RED 3"/>
    <property type="match status" value="1"/>
</dbReference>
<dbReference type="CDD" id="cd01300">
    <property type="entry name" value="YtcJ_like"/>
    <property type="match status" value="1"/>
</dbReference>
<dbReference type="RefSeq" id="WP_209669949.1">
    <property type="nucleotide sequence ID" value="NZ_JAGGMS010000001.1"/>
</dbReference>
<dbReference type="Pfam" id="PF07969">
    <property type="entry name" value="Amidohydro_3"/>
    <property type="match status" value="1"/>
</dbReference>
<evidence type="ECO:0000313" key="3">
    <source>
        <dbReference type="Proteomes" id="UP000741013"/>
    </source>
</evidence>
<dbReference type="Proteomes" id="UP000741013">
    <property type="component" value="Unassembled WGS sequence"/>
</dbReference>
<sequence length="563" mass="60247">MRTLHHLERSALDATATILLPEGLVTVDDATEGAEAVLVFGDQIAAVGSVDACHRAAAGLGHAAPEVRRLSGTLLPGFVDPHAHPLMYGQMMTWVDCGPGQAASIPEIVALLRAAAERTPADRPVRGYGYEHRNLAEKRHPHKEELDAVATDREVYLMNASGHGGVVNSFTLARNGVTRDTPDPDGGVFFRDEHGELTGELSDAACNILTGVSGVKVGHHGPNFHLADEPAEHLRQLAAAQEKFLAAGVTSIGDAQVTRREFDMYLRLAEAGQLTTRVHMYLLSHLLDQALEMGLHGAFGNSHLSFAGIKFYADGTLGGWTAYFPDGYVGDPCRTGQLYHEPADYTALIEKAHAAGLQTATHAQSPAAIGMVLDALESAQRRHPRDDARHRIEHCGLPSPQQIHRMAALGVHPVNQPQHYYNWGEGVTDAVGTPGERFNPLGEFQAAGVPVTLSSDAPVAEPNPLEAIQTAVTRVTRRGHRLGGDELLIDARSAVAAHTIAGARALGRERDLGSITPGKRADFVLLAENPLTTEPGAIADIRVLATWVGGEVHHRHAAQEPAR</sequence>
<dbReference type="InterPro" id="IPR032466">
    <property type="entry name" value="Metal_Hydrolase"/>
</dbReference>
<protein>
    <submittedName>
        <fullName evidence="2">Amidohydrolase YtcJ</fullName>
    </submittedName>
</protein>
<dbReference type="Gene3D" id="3.10.310.70">
    <property type="match status" value="1"/>
</dbReference>